<sequence>MARVSTGGACVMAESLKDDFYNRLRKDYYACRARDGHVRASFVYRFLAAREASKNARRTKLAAERNALLQLLDEWGSAANVPGFSAEASDRAAVRRRVQELDAMIAQDVEHACEVFFENHGYPVSRQGAVEKRGRKRDKALDMIDAFCSEQGLRLSADAQQAIAAQNEPSLEEAESLYDAVAFDSERRRMFAPLFADAHTGVVLAIVGIDWLRAELALEVLRRFASDSSNAPKGSALHSALTAPHAQDAVEAAIGTGEAPVCFLAVIEPEEYIPEEVEYIQANTSILFSVSYNDGAQSVLWDFAQAFDRYEVVRAERLNYFVRVENGYAPQECSRTYKALFRQVDQGFDTAAYERAMLDLDTSLESVIGR</sequence>
<keyword evidence="2" id="KW-1185">Reference proteome</keyword>
<comment type="caution">
    <text evidence="1">The sequence shown here is derived from an EMBL/GenBank/DDBJ whole genome shotgun (WGS) entry which is preliminary data.</text>
</comment>
<dbReference type="Proteomes" id="UP000269591">
    <property type="component" value="Unassembled WGS sequence"/>
</dbReference>
<reference evidence="2" key="1">
    <citation type="submission" date="2018-05" db="EMBL/GenBank/DDBJ databases">
        <title>Genome Sequencing of selected type strains of the family Eggerthellaceae.</title>
        <authorList>
            <person name="Danylec N."/>
            <person name="Stoll D.A."/>
            <person name="Doetsch A."/>
            <person name="Huch M."/>
        </authorList>
    </citation>
    <scope>NUCLEOTIDE SEQUENCE [LARGE SCALE GENOMIC DNA]</scope>
    <source>
        <strain evidence="2">DSM 24851</strain>
    </source>
</reference>
<accession>A0A3N0AZS1</accession>
<evidence type="ECO:0000313" key="2">
    <source>
        <dbReference type="Proteomes" id="UP000269591"/>
    </source>
</evidence>
<dbReference type="AlphaFoldDB" id="A0A3N0AZS1"/>
<proteinExistence type="predicted"/>
<evidence type="ECO:0000313" key="1">
    <source>
        <dbReference type="EMBL" id="RNL40363.1"/>
    </source>
</evidence>
<protein>
    <submittedName>
        <fullName evidence="1">Uncharacterized protein</fullName>
    </submittedName>
</protein>
<gene>
    <name evidence="1" type="ORF">DMP06_05360</name>
</gene>
<dbReference type="EMBL" id="QIBX01000007">
    <property type="protein sequence ID" value="RNL40363.1"/>
    <property type="molecule type" value="Genomic_DNA"/>
</dbReference>
<name>A0A3N0AZS1_9ACTN</name>
<organism evidence="1 2">
    <name type="scientific">Slackia equolifaciens</name>
    <dbReference type="NCBI Taxonomy" id="498718"/>
    <lineage>
        <taxon>Bacteria</taxon>
        <taxon>Bacillati</taxon>
        <taxon>Actinomycetota</taxon>
        <taxon>Coriobacteriia</taxon>
        <taxon>Eggerthellales</taxon>
        <taxon>Eggerthellaceae</taxon>
        <taxon>Slackia</taxon>
    </lineage>
</organism>
<dbReference type="RefSeq" id="WP_123208719.1">
    <property type="nucleotide sequence ID" value="NZ_JBHTHO010000032.1"/>
</dbReference>